<feature type="domain" description="Leucine-binding protein" evidence="4">
    <location>
        <begin position="53"/>
        <end position="405"/>
    </location>
</feature>
<evidence type="ECO:0000259" key="4">
    <source>
        <dbReference type="Pfam" id="PF13458"/>
    </source>
</evidence>
<sequence length="415" mass="46199">MITQYESIICDYTCSLTRKEKIKMNKTKRNAFIVILCLSAIICTPMLWAKTSSIKIGFNIPLTGDIPKVGEGSKYAAKMLEEQINKNGGLLVGNTRWPLEFIFEDNEAKAESAIAASLKLITQDRVLGIIGPQASKQAIPAGEICDSYKTPMISPWSTNPQTTTDRPYVFRGCFLDPFQGPVAANFVTNEFKAKKAAVLYDIASDYPKGLAEYFKLAFEKIHGKGSVVAFETFTTKDRDFSAQLTNIIRSKADILFTPQYYDEVPLIVKQAHELGWKNPIMGSDSWGSAELMNLCGNDCKGLFFTTHYAAAGAKGKTLEFINKYRKKYGYTPDDVAALTWDATRLMLQAIQNTKELTGSSRTNRRAIKDQLSKIKNFDGITGEMTFSPEGDPKKCAVVVRISQQGKFEFFKSVCP</sequence>
<keyword evidence="3" id="KW-1133">Transmembrane helix</keyword>
<dbReference type="InterPro" id="IPR051010">
    <property type="entry name" value="BCAA_transport"/>
</dbReference>
<comment type="caution">
    <text evidence="5">The sequence shown here is derived from an EMBL/GenBank/DDBJ whole genome shotgun (WGS) entry which is preliminary data.</text>
</comment>
<dbReference type="EMBL" id="ATBP01000372">
    <property type="protein sequence ID" value="ETR70768.1"/>
    <property type="molecule type" value="Genomic_DNA"/>
</dbReference>
<dbReference type="CDD" id="cd06347">
    <property type="entry name" value="PBP1_ABC_LivK_ligand_binding-like"/>
    <property type="match status" value="1"/>
</dbReference>
<dbReference type="InterPro" id="IPR028082">
    <property type="entry name" value="Peripla_BP_I"/>
</dbReference>
<dbReference type="Gene3D" id="3.40.50.2300">
    <property type="match status" value="2"/>
</dbReference>
<dbReference type="Pfam" id="PF13458">
    <property type="entry name" value="Peripla_BP_6"/>
    <property type="match status" value="1"/>
</dbReference>
<name>A0A1V1P7J7_9BACT</name>
<protein>
    <submittedName>
        <fullName evidence="5">Branched-chain amino acid transport system substrate-binding protein</fullName>
    </submittedName>
</protein>
<evidence type="ECO:0000313" key="5">
    <source>
        <dbReference type="EMBL" id="ETR70768.1"/>
    </source>
</evidence>
<evidence type="ECO:0000313" key="6">
    <source>
        <dbReference type="Proteomes" id="UP000189670"/>
    </source>
</evidence>
<evidence type="ECO:0000256" key="3">
    <source>
        <dbReference type="SAM" id="Phobius"/>
    </source>
</evidence>
<reference evidence="6" key="1">
    <citation type="submission" date="2012-11" db="EMBL/GenBank/DDBJ databases">
        <authorList>
            <person name="Lucero-Rivera Y.E."/>
            <person name="Tovar-Ramirez D."/>
        </authorList>
    </citation>
    <scope>NUCLEOTIDE SEQUENCE [LARGE SCALE GENOMIC DNA]</scope>
    <source>
        <strain evidence="6">Araruama</strain>
    </source>
</reference>
<dbReference type="AlphaFoldDB" id="A0A1V1P7J7"/>
<comment type="similarity">
    <text evidence="1">Belongs to the leucine-binding protein family.</text>
</comment>
<dbReference type="PANTHER" id="PTHR30483:SF6">
    <property type="entry name" value="PERIPLASMIC BINDING PROTEIN OF ABC TRANSPORTER FOR NATURAL AMINO ACIDS"/>
    <property type="match status" value="1"/>
</dbReference>
<organism evidence="5 6">
    <name type="scientific">Candidatus Magnetoglobus multicellularis str. Araruama</name>
    <dbReference type="NCBI Taxonomy" id="890399"/>
    <lineage>
        <taxon>Bacteria</taxon>
        <taxon>Pseudomonadati</taxon>
        <taxon>Thermodesulfobacteriota</taxon>
        <taxon>Desulfobacteria</taxon>
        <taxon>Desulfobacterales</taxon>
        <taxon>Desulfobacteraceae</taxon>
        <taxon>Candidatus Magnetoglobus</taxon>
    </lineage>
</organism>
<keyword evidence="2" id="KW-0732">Signal</keyword>
<keyword evidence="3" id="KW-0472">Membrane</keyword>
<dbReference type="InterPro" id="IPR028081">
    <property type="entry name" value="Leu-bd"/>
</dbReference>
<dbReference type="SUPFAM" id="SSF53822">
    <property type="entry name" value="Periplasmic binding protein-like I"/>
    <property type="match status" value="1"/>
</dbReference>
<keyword evidence="3" id="KW-0812">Transmembrane</keyword>
<evidence type="ECO:0000256" key="1">
    <source>
        <dbReference type="ARBA" id="ARBA00010062"/>
    </source>
</evidence>
<proteinExistence type="inferred from homology"/>
<dbReference type="PANTHER" id="PTHR30483">
    <property type="entry name" value="LEUCINE-SPECIFIC-BINDING PROTEIN"/>
    <property type="match status" value="1"/>
</dbReference>
<dbReference type="Proteomes" id="UP000189670">
    <property type="component" value="Unassembled WGS sequence"/>
</dbReference>
<gene>
    <name evidence="5" type="ORF">OMM_02997</name>
</gene>
<feature type="transmembrane region" description="Helical" evidence="3">
    <location>
        <begin position="31"/>
        <end position="49"/>
    </location>
</feature>
<evidence type="ECO:0000256" key="2">
    <source>
        <dbReference type="ARBA" id="ARBA00022729"/>
    </source>
</evidence>
<accession>A0A1V1P7J7</accession>